<evidence type="ECO:0000313" key="3">
    <source>
        <dbReference type="Proteomes" id="UP001295423"/>
    </source>
</evidence>
<dbReference type="Gene3D" id="1.10.472.10">
    <property type="entry name" value="Cyclin-like"/>
    <property type="match status" value="2"/>
</dbReference>
<dbReference type="Proteomes" id="UP001295423">
    <property type="component" value="Unassembled WGS sequence"/>
</dbReference>
<proteinExistence type="predicted"/>
<feature type="domain" description="Cyclin N-terminal" evidence="1">
    <location>
        <begin position="67"/>
        <end position="188"/>
    </location>
</feature>
<reference evidence="2" key="1">
    <citation type="submission" date="2023-08" db="EMBL/GenBank/DDBJ databases">
        <authorList>
            <person name="Audoor S."/>
            <person name="Bilcke G."/>
        </authorList>
    </citation>
    <scope>NUCLEOTIDE SEQUENCE</scope>
</reference>
<dbReference type="Pfam" id="PF00134">
    <property type="entry name" value="Cyclin_N"/>
    <property type="match status" value="1"/>
</dbReference>
<comment type="caution">
    <text evidence="2">The sequence shown here is derived from an EMBL/GenBank/DDBJ whole genome shotgun (WGS) entry which is preliminary data.</text>
</comment>
<dbReference type="InterPro" id="IPR036915">
    <property type="entry name" value="Cyclin-like_sf"/>
</dbReference>
<accession>A0AAD2FZV1</accession>
<evidence type="ECO:0000313" key="2">
    <source>
        <dbReference type="EMBL" id="CAJ1958606.1"/>
    </source>
</evidence>
<gene>
    <name evidence="2" type="ORF">CYCCA115_LOCUS17260</name>
</gene>
<sequence>MISDMDSPMMCCDEQCTTHEMPPSQYEDSGLAIDQLSAVLRTEQTYAVPQIPCTAAMGPISSLPYGEWRRKICQWCFKVVDHFQLDREVVSSGMNIFDRYLASRPRPCEAGGCACPACQKNIDSRLFQLAAMTSLYIAMKMYSDSRRDSPYRNLRLSAFVELSRGQFTANDISEMEQSILKDLKWKVNPPTPMTVVPYLLQVMPTRPMSPSLRQRSDLVLHVLHELARYMSELSVCLGSSSFQYSPSQVAFASILVSMDLLTLHALPMSMRQEFLESAMKISRFSGGTILSPHDSAIITLQARLRQSFWPEMLIDDQECVDPGHPIFMAREYGLLDIATLASPQSKWTTTEVNVHGSPVSVRGGF</sequence>
<dbReference type="InterPro" id="IPR006671">
    <property type="entry name" value="Cyclin_N"/>
</dbReference>
<name>A0AAD2FZV1_9STRA</name>
<keyword evidence="3" id="KW-1185">Reference proteome</keyword>
<dbReference type="InterPro" id="IPR039361">
    <property type="entry name" value="Cyclin"/>
</dbReference>
<dbReference type="EMBL" id="CAKOGP040001980">
    <property type="protein sequence ID" value="CAJ1958606.1"/>
    <property type="molecule type" value="Genomic_DNA"/>
</dbReference>
<dbReference type="PANTHER" id="PTHR10177">
    <property type="entry name" value="CYCLINS"/>
    <property type="match status" value="1"/>
</dbReference>
<dbReference type="SUPFAM" id="SSF47954">
    <property type="entry name" value="Cyclin-like"/>
    <property type="match status" value="1"/>
</dbReference>
<evidence type="ECO:0000259" key="1">
    <source>
        <dbReference type="Pfam" id="PF00134"/>
    </source>
</evidence>
<dbReference type="AlphaFoldDB" id="A0AAD2FZV1"/>
<organism evidence="2 3">
    <name type="scientific">Cylindrotheca closterium</name>
    <dbReference type="NCBI Taxonomy" id="2856"/>
    <lineage>
        <taxon>Eukaryota</taxon>
        <taxon>Sar</taxon>
        <taxon>Stramenopiles</taxon>
        <taxon>Ochrophyta</taxon>
        <taxon>Bacillariophyta</taxon>
        <taxon>Bacillariophyceae</taxon>
        <taxon>Bacillariophycidae</taxon>
        <taxon>Bacillariales</taxon>
        <taxon>Bacillariaceae</taxon>
        <taxon>Cylindrotheca</taxon>
    </lineage>
</organism>
<protein>
    <recommendedName>
        <fullName evidence="1">Cyclin N-terminal domain-containing protein</fullName>
    </recommendedName>
</protein>
<dbReference type="FunFam" id="1.10.472.10:FF:000093">
    <property type="entry name" value="Predicted protein"/>
    <property type="match status" value="1"/>
</dbReference>